<name>A0A133VBU0_9EURY</name>
<dbReference type="PANTHER" id="PTHR45947:SF3">
    <property type="entry name" value="SULFOQUINOVOSYL TRANSFERASE SQD2"/>
    <property type="match status" value="1"/>
</dbReference>
<evidence type="ECO:0000313" key="2">
    <source>
        <dbReference type="EMBL" id="KXB03854.1"/>
    </source>
</evidence>
<dbReference type="AlphaFoldDB" id="A0A133VBU0"/>
<dbReference type="Proteomes" id="UP000070565">
    <property type="component" value="Unassembled WGS sequence"/>
</dbReference>
<dbReference type="CDD" id="cd03801">
    <property type="entry name" value="GT4_PimA-like"/>
    <property type="match status" value="1"/>
</dbReference>
<dbReference type="Pfam" id="PF00534">
    <property type="entry name" value="Glycos_transf_1"/>
    <property type="match status" value="1"/>
</dbReference>
<dbReference type="Gene3D" id="3.40.50.2000">
    <property type="entry name" value="Glycogen Phosphorylase B"/>
    <property type="match status" value="2"/>
</dbReference>
<dbReference type="PANTHER" id="PTHR45947">
    <property type="entry name" value="SULFOQUINOVOSYL TRANSFERASE SQD2"/>
    <property type="match status" value="1"/>
</dbReference>
<dbReference type="InterPro" id="IPR001296">
    <property type="entry name" value="Glyco_trans_1"/>
</dbReference>
<comment type="caution">
    <text evidence="2">The sequence shown here is derived from an EMBL/GenBank/DDBJ whole genome shotgun (WGS) entry which is preliminary data.</text>
</comment>
<evidence type="ECO:0000313" key="3">
    <source>
        <dbReference type="Proteomes" id="UP000070565"/>
    </source>
</evidence>
<organism evidence="2 3">
    <name type="scientific">candidate division MSBL1 archaeon SCGC-AAA261F19</name>
    <dbReference type="NCBI Taxonomy" id="1698275"/>
    <lineage>
        <taxon>Archaea</taxon>
        <taxon>Methanobacteriati</taxon>
        <taxon>Methanobacteriota</taxon>
        <taxon>candidate division MSBL1</taxon>
    </lineage>
</organism>
<dbReference type="GO" id="GO:0016757">
    <property type="term" value="F:glycosyltransferase activity"/>
    <property type="evidence" value="ECO:0007669"/>
    <property type="project" value="InterPro"/>
</dbReference>
<protein>
    <recommendedName>
        <fullName evidence="1">Glycosyl transferase family 1 domain-containing protein</fullName>
    </recommendedName>
</protein>
<dbReference type="InterPro" id="IPR050194">
    <property type="entry name" value="Glycosyltransferase_grp1"/>
</dbReference>
<proteinExistence type="predicted"/>
<keyword evidence="3" id="KW-1185">Reference proteome</keyword>
<dbReference type="SUPFAM" id="SSF53756">
    <property type="entry name" value="UDP-Glycosyltransferase/glycogen phosphorylase"/>
    <property type="match status" value="1"/>
</dbReference>
<sequence>MYIGNCEIFHGWNNHSLYSLRKAKKFDAKTVVERNSAHPKEQIRLLKEGDIKCKGNLNQSALKRSCRELEECDYIIVPSTFVKRSFIKRGYSESKLIQIPQGVNLEKFKPNMNRTGIFRGLFVGNISERKGIHYLVEAWSDLDLEDSELLICGSIRKEMKNLAQKYKKEESISFTGYVPTLPYEKADFLVLPSLEDGFGLVVLEAMASGLPVIISENTGAKDLVKEGTQGFIVPVREPEAISERIRYFYDNPGEVERMGKNARKKAENYSWNEYQDKLVKAYEDIIK</sequence>
<reference evidence="2 3" key="1">
    <citation type="journal article" date="2016" name="Sci. Rep.">
        <title>Metabolic traits of an uncultured archaeal lineage -MSBL1- from brine pools of the Red Sea.</title>
        <authorList>
            <person name="Mwirichia R."/>
            <person name="Alam I."/>
            <person name="Rashid M."/>
            <person name="Vinu M."/>
            <person name="Ba-Alawi W."/>
            <person name="Anthony Kamau A."/>
            <person name="Kamanda Ngugi D."/>
            <person name="Goker M."/>
            <person name="Klenk H.P."/>
            <person name="Bajic V."/>
            <person name="Stingl U."/>
        </authorList>
    </citation>
    <scope>NUCLEOTIDE SEQUENCE [LARGE SCALE GENOMIC DNA]</scope>
    <source>
        <strain evidence="2">SCGC-AAA261F19</strain>
    </source>
</reference>
<dbReference type="EMBL" id="LHXZ01000002">
    <property type="protein sequence ID" value="KXB03854.1"/>
    <property type="molecule type" value="Genomic_DNA"/>
</dbReference>
<evidence type="ECO:0000259" key="1">
    <source>
        <dbReference type="Pfam" id="PF00534"/>
    </source>
</evidence>
<accession>A0A133VBU0</accession>
<gene>
    <name evidence="2" type="ORF">AKJ45_00230</name>
</gene>
<feature type="domain" description="Glycosyl transferase family 1" evidence="1">
    <location>
        <begin position="121"/>
        <end position="264"/>
    </location>
</feature>